<dbReference type="RefSeq" id="WP_379592523.1">
    <property type="nucleotide sequence ID" value="NZ_JBHRTN010000002.1"/>
</dbReference>
<comment type="caution">
    <text evidence="1">The sequence shown here is derived from an EMBL/GenBank/DDBJ whole genome shotgun (WGS) entry which is preliminary data.</text>
</comment>
<reference evidence="2" key="1">
    <citation type="journal article" date="2019" name="Int. J. Syst. Evol. Microbiol.">
        <title>The Global Catalogue of Microorganisms (GCM) 10K type strain sequencing project: providing services to taxonomists for standard genome sequencing and annotation.</title>
        <authorList>
            <consortium name="The Broad Institute Genomics Platform"/>
            <consortium name="The Broad Institute Genome Sequencing Center for Infectious Disease"/>
            <person name="Wu L."/>
            <person name="Ma J."/>
        </authorList>
    </citation>
    <scope>NUCLEOTIDE SEQUENCE [LARGE SCALE GENOMIC DNA]</scope>
    <source>
        <strain evidence="2">KCTC 52094</strain>
    </source>
</reference>
<dbReference type="Proteomes" id="UP001595593">
    <property type="component" value="Unassembled WGS sequence"/>
</dbReference>
<accession>A0ABV7FWJ1</accession>
<name>A0ABV7FWJ1_9PROT</name>
<sequence>MCESPVVSRFTEEELVEITRRTRTLPGRWTLFPHVDQLGEVTLLLTPALWEDQDAGFVLQREMAGIAVLMTDGDDVTREGLATGVDQAMKIVWERALFRSASLAEPEQVFRA</sequence>
<keyword evidence="2" id="KW-1185">Reference proteome</keyword>
<gene>
    <name evidence="1" type="ORF">ACFOD4_00615</name>
</gene>
<proteinExistence type="predicted"/>
<evidence type="ECO:0000313" key="1">
    <source>
        <dbReference type="EMBL" id="MFC3123545.1"/>
    </source>
</evidence>
<organism evidence="1 2">
    <name type="scientific">Teichococcus globiformis</name>
    <dbReference type="NCBI Taxonomy" id="2307229"/>
    <lineage>
        <taxon>Bacteria</taxon>
        <taxon>Pseudomonadati</taxon>
        <taxon>Pseudomonadota</taxon>
        <taxon>Alphaproteobacteria</taxon>
        <taxon>Acetobacterales</taxon>
        <taxon>Roseomonadaceae</taxon>
        <taxon>Roseomonas</taxon>
    </lineage>
</organism>
<protein>
    <submittedName>
        <fullName evidence="1">Uncharacterized protein</fullName>
    </submittedName>
</protein>
<evidence type="ECO:0000313" key="2">
    <source>
        <dbReference type="Proteomes" id="UP001595593"/>
    </source>
</evidence>
<dbReference type="EMBL" id="JBHRTN010000002">
    <property type="protein sequence ID" value="MFC3123545.1"/>
    <property type="molecule type" value="Genomic_DNA"/>
</dbReference>